<evidence type="ECO:0000256" key="8">
    <source>
        <dbReference type="ARBA" id="ARBA00023163"/>
    </source>
</evidence>
<keyword evidence="4 10" id="KW-0597">Phosphoprotein</keyword>
<evidence type="ECO:0000256" key="4">
    <source>
        <dbReference type="ARBA" id="ARBA00022553"/>
    </source>
</evidence>
<dbReference type="PANTHER" id="PTHR42713">
    <property type="entry name" value="HISTIDINE KINASE-RELATED"/>
    <property type="match status" value="1"/>
</dbReference>
<keyword evidence="6" id="KW-0805">Transcription regulation</keyword>
<evidence type="ECO:0000256" key="10">
    <source>
        <dbReference type="PROSITE-ProRule" id="PRU00169"/>
    </source>
</evidence>
<evidence type="ECO:0000256" key="1">
    <source>
        <dbReference type="ARBA" id="ARBA00004496"/>
    </source>
</evidence>
<evidence type="ECO:0000313" key="14">
    <source>
        <dbReference type="EMBL" id="ANX00063.1"/>
    </source>
</evidence>
<comment type="function">
    <text evidence="9">May play the central regulatory role in sporulation. It may be an element of the effector pathway responsible for the activation of sporulation genes in response to nutritional stress. Spo0A may act in concert with spo0H (a sigma factor) to control the expression of some genes that are critical to the sporulation process.</text>
</comment>
<dbReference type="InterPro" id="IPR018062">
    <property type="entry name" value="HTH_AraC-typ_CS"/>
</dbReference>
<dbReference type="InterPro" id="IPR011006">
    <property type="entry name" value="CheY-like_superfamily"/>
</dbReference>
<evidence type="ECO:0000256" key="6">
    <source>
        <dbReference type="ARBA" id="ARBA00023015"/>
    </source>
</evidence>
<dbReference type="SUPFAM" id="SSF46689">
    <property type="entry name" value="Homeodomain-like"/>
    <property type="match status" value="2"/>
</dbReference>
<comment type="subcellular location">
    <subcellularLocation>
        <location evidence="1">Cytoplasm</location>
    </subcellularLocation>
</comment>
<dbReference type="InterPro" id="IPR001789">
    <property type="entry name" value="Sig_transdc_resp-reg_receiver"/>
</dbReference>
<keyword evidence="5" id="KW-0902">Two-component regulatory system</keyword>
<dbReference type="SMART" id="SM00448">
    <property type="entry name" value="REC"/>
    <property type="match status" value="1"/>
</dbReference>
<feature type="modified residue" description="4-aspartylphosphate" evidence="10">
    <location>
        <position position="54"/>
    </location>
</feature>
<protein>
    <recommendedName>
        <fullName evidence="2">Stage 0 sporulation protein A homolog</fullName>
    </recommendedName>
</protein>
<dbReference type="Gene3D" id="3.40.50.2300">
    <property type="match status" value="1"/>
</dbReference>
<dbReference type="Pfam" id="PF00072">
    <property type="entry name" value="Response_reg"/>
    <property type="match status" value="1"/>
</dbReference>
<dbReference type="GO" id="GO:0000160">
    <property type="term" value="P:phosphorelay signal transduction system"/>
    <property type="evidence" value="ECO:0007669"/>
    <property type="project" value="UniProtKB-KW"/>
</dbReference>
<dbReference type="PANTHER" id="PTHR42713:SF3">
    <property type="entry name" value="TRANSCRIPTIONAL REGULATORY PROTEIN HPTR"/>
    <property type="match status" value="1"/>
</dbReference>
<dbReference type="AlphaFoldDB" id="A0A1B1YH31"/>
<accession>A0A1B1YH31</accession>
<dbReference type="SUPFAM" id="SSF52172">
    <property type="entry name" value="CheY-like"/>
    <property type="match status" value="1"/>
</dbReference>
<keyword evidence="3" id="KW-0963">Cytoplasm</keyword>
<feature type="domain" description="HTH araC/xylS-type" evidence="12">
    <location>
        <begin position="416"/>
        <end position="515"/>
    </location>
</feature>
<evidence type="ECO:0000256" key="3">
    <source>
        <dbReference type="ARBA" id="ARBA00022490"/>
    </source>
</evidence>
<dbReference type="InterPro" id="IPR018060">
    <property type="entry name" value="HTH_AraC"/>
</dbReference>
<sequence>MKIMIVDDMPVFREYLRNFIDWNAYGFEICCEAKDGKEALELYEKYLPDIVLADIVMPYYDGLQLSEMLLAENPDLSIILITGNSEFEYARKAVKLGVCDFIVKPFEKEELIISLLKLQDNVNRHLEEQNEKEEIQIKQKEDFLRKLIYSNNPGSQYESGIFPSEYFLVATVKTELHENKVNPDNIVKWRHILYELLHNMIKINGVFEIFYDYEGNIVTILNFLDKKDMENYAAYEFKDLIDLARKHLGFNISVGISDYCYRISQIKDAYYQTIQALSVSYNLRKSGIFDYRKMRLNANQEFYSWKIIDDIYYSLDALDYERIERLISAELDRIREYENPKFAPMIYMSLLSLLFSYIVKNGRNIDDIFGKDFYPYTMLTGNMPYTKKREFIYDCYKKTVEFKKENTDSAEAVIAEKAKLYIDSHFHEPDLTVADISKKLHVNQTYLRRMFKSAYNMTMSSYITAVRMKKARELIMEGRQKLSSISCSVGYNDVSYFTKCYKKFFGYLPSATKNKF</sequence>
<evidence type="ECO:0000313" key="15">
    <source>
        <dbReference type="Proteomes" id="UP000092971"/>
    </source>
</evidence>
<keyword evidence="8" id="KW-0804">Transcription</keyword>
<evidence type="ECO:0000256" key="5">
    <source>
        <dbReference type="ARBA" id="ARBA00023012"/>
    </source>
</evidence>
<evidence type="ECO:0000256" key="11">
    <source>
        <dbReference type="SAM" id="Coils"/>
    </source>
</evidence>
<dbReference type="CDD" id="cd17536">
    <property type="entry name" value="REC_YesN-like"/>
    <property type="match status" value="1"/>
</dbReference>
<reference evidence="14 15" key="1">
    <citation type="submission" date="2016-02" db="EMBL/GenBank/DDBJ databases">
        <title>Comparison of Clostridium stercorarium subspecies using comparative genomics and transcriptomics.</title>
        <authorList>
            <person name="Schellenberg J."/>
            <person name="Thallinger G."/>
            <person name="Levin D.B."/>
            <person name="Zhang X."/>
            <person name="Alvare G."/>
            <person name="Fristensky B."/>
            <person name="Sparling R."/>
        </authorList>
    </citation>
    <scope>NUCLEOTIDE SEQUENCE [LARGE SCALE GENOMIC DNA]</scope>
    <source>
        <strain evidence="14 15">DSM 2910</strain>
    </source>
</reference>
<organism evidence="14 15">
    <name type="scientific">Thermoclostridium stercorarium subsp. thermolacticum DSM 2910</name>
    <dbReference type="NCBI Taxonomy" id="1121336"/>
    <lineage>
        <taxon>Bacteria</taxon>
        <taxon>Bacillati</taxon>
        <taxon>Bacillota</taxon>
        <taxon>Clostridia</taxon>
        <taxon>Eubacteriales</taxon>
        <taxon>Oscillospiraceae</taxon>
        <taxon>Thermoclostridium</taxon>
    </lineage>
</organism>
<dbReference type="GO" id="GO:0003700">
    <property type="term" value="F:DNA-binding transcription factor activity"/>
    <property type="evidence" value="ECO:0007669"/>
    <property type="project" value="InterPro"/>
</dbReference>
<dbReference type="Pfam" id="PF12833">
    <property type="entry name" value="HTH_18"/>
    <property type="match status" value="1"/>
</dbReference>
<gene>
    <name evidence="14" type="ORF">CSTERTH_11285</name>
</gene>
<dbReference type="SMART" id="SM00342">
    <property type="entry name" value="HTH_ARAC"/>
    <property type="match status" value="1"/>
</dbReference>
<dbReference type="PROSITE" id="PS01124">
    <property type="entry name" value="HTH_ARAC_FAMILY_2"/>
    <property type="match status" value="1"/>
</dbReference>
<evidence type="ECO:0000256" key="9">
    <source>
        <dbReference type="ARBA" id="ARBA00024867"/>
    </source>
</evidence>
<feature type="coiled-coil region" evidence="11">
    <location>
        <begin position="108"/>
        <end position="143"/>
    </location>
</feature>
<dbReference type="GO" id="GO:0043565">
    <property type="term" value="F:sequence-specific DNA binding"/>
    <property type="evidence" value="ECO:0007669"/>
    <property type="project" value="InterPro"/>
</dbReference>
<evidence type="ECO:0000259" key="13">
    <source>
        <dbReference type="PROSITE" id="PS50110"/>
    </source>
</evidence>
<dbReference type="Proteomes" id="UP000092971">
    <property type="component" value="Chromosome"/>
</dbReference>
<feature type="domain" description="Response regulatory" evidence="13">
    <location>
        <begin position="2"/>
        <end position="119"/>
    </location>
</feature>
<dbReference type="EMBL" id="CP014672">
    <property type="protein sequence ID" value="ANX00063.1"/>
    <property type="molecule type" value="Genomic_DNA"/>
</dbReference>
<evidence type="ECO:0000259" key="12">
    <source>
        <dbReference type="PROSITE" id="PS01124"/>
    </source>
</evidence>
<dbReference type="InterPro" id="IPR009057">
    <property type="entry name" value="Homeodomain-like_sf"/>
</dbReference>
<evidence type="ECO:0000256" key="7">
    <source>
        <dbReference type="ARBA" id="ARBA00023125"/>
    </source>
</evidence>
<keyword evidence="7" id="KW-0238">DNA-binding</keyword>
<dbReference type="InterPro" id="IPR051552">
    <property type="entry name" value="HptR"/>
</dbReference>
<dbReference type="PROSITE" id="PS00041">
    <property type="entry name" value="HTH_ARAC_FAMILY_1"/>
    <property type="match status" value="1"/>
</dbReference>
<dbReference type="PROSITE" id="PS50110">
    <property type="entry name" value="RESPONSE_REGULATORY"/>
    <property type="match status" value="1"/>
</dbReference>
<evidence type="ECO:0000256" key="2">
    <source>
        <dbReference type="ARBA" id="ARBA00018672"/>
    </source>
</evidence>
<dbReference type="GO" id="GO:0005737">
    <property type="term" value="C:cytoplasm"/>
    <property type="evidence" value="ECO:0007669"/>
    <property type="project" value="UniProtKB-SubCell"/>
</dbReference>
<name>A0A1B1YH31_THEST</name>
<dbReference type="OrthoDB" id="9794370at2"/>
<proteinExistence type="predicted"/>
<keyword evidence="11" id="KW-0175">Coiled coil</keyword>
<dbReference type="Gene3D" id="1.10.10.60">
    <property type="entry name" value="Homeodomain-like"/>
    <property type="match status" value="2"/>
</dbReference>